<feature type="coiled-coil region" evidence="1">
    <location>
        <begin position="315"/>
        <end position="342"/>
    </location>
</feature>
<dbReference type="VEuPathDB" id="FungiDB:GLRG_09673"/>
<protein>
    <recommendedName>
        <fullName evidence="6">CorA-like Mg2+ transporter</fullName>
    </recommendedName>
</protein>
<evidence type="ECO:0000256" key="1">
    <source>
        <dbReference type="SAM" id="Coils"/>
    </source>
</evidence>
<dbReference type="Proteomes" id="UP000008782">
    <property type="component" value="Unassembled WGS sequence"/>
</dbReference>
<name>E3QUJ1_COLGM</name>
<dbReference type="AlphaFoldDB" id="E3QUJ1"/>
<dbReference type="HOGENOM" id="CLU_547462_0_0_1"/>
<keyword evidence="5" id="KW-1185">Reference proteome</keyword>
<keyword evidence="3" id="KW-1133">Transmembrane helix</keyword>
<proteinExistence type="predicted"/>
<evidence type="ECO:0000256" key="3">
    <source>
        <dbReference type="SAM" id="Phobius"/>
    </source>
</evidence>
<dbReference type="OrthoDB" id="10071171at2759"/>
<dbReference type="GeneID" id="24415038"/>
<gene>
    <name evidence="4" type="ORF">GLRG_09673</name>
</gene>
<feature type="transmembrane region" description="Helical" evidence="3">
    <location>
        <begin position="398"/>
        <end position="420"/>
    </location>
</feature>
<evidence type="ECO:0000256" key="2">
    <source>
        <dbReference type="SAM" id="MobiDB-lite"/>
    </source>
</evidence>
<reference evidence="5" key="1">
    <citation type="journal article" date="2012" name="Nat. Genet.">
        <title>Lifestyle transitions in plant pathogenic Colletotrichum fungi deciphered by genome and transcriptome analyses.</title>
        <authorList>
            <person name="O'Connell R.J."/>
            <person name="Thon M.R."/>
            <person name="Hacquard S."/>
            <person name="Amyotte S.G."/>
            <person name="Kleemann J."/>
            <person name="Torres M.F."/>
            <person name="Damm U."/>
            <person name="Buiate E.A."/>
            <person name="Epstein L."/>
            <person name="Alkan N."/>
            <person name="Altmueller J."/>
            <person name="Alvarado-Balderrama L."/>
            <person name="Bauser C.A."/>
            <person name="Becker C."/>
            <person name="Birren B.W."/>
            <person name="Chen Z."/>
            <person name="Choi J."/>
            <person name="Crouch J.A."/>
            <person name="Duvick J.P."/>
            <person name="Farman M.A."/>
            <person name="Gan P."/>
            <person name="Heiman D."/>
            <person name="Henrissat B."/>
            <person name="Howard R.J."/>
            <person name="Kabbage M."/>
            <person name="Koch C."/>
            <person name="Kracher B."/>
            <person name="Kubo Y."/>
            <person name="Law A.D."/>
            <person name="Lebrun M.-H."/>
            <person name="Lee Y.-H."/>
            <person name="Miyara I."/>
            <person name="Moore N."/>
            <person name="Neumann U."/>
            <person name="Nordstroem K."/>
            <person name="Panaccione D.G."/>
            <person name="Panstruga R."/>
            <person name="Place M."/>
            <person name="Proctor R.H."/>
            <person name="Prusky D."/>
            <person name="Rech G."/>
            <person name="Reinhardt R."/>
            <person name="Rollins J.A."/>
            <person name="Rounsley S."/>
            <person name="Schardl C.L."/>
            <person name="Schwartz D.C."/>
            <person name="Shenoy N."/>
            <person name="Shirasu K."/>
            <person name="Sikhakolli U.R."/>
            <person name="Stueber K."/>
            <person name="Sukno S.A."/>
            <person name="Sweigard J.A."/>
            <person name="Takano Y."/>
            <person name="Takahara H."/>
            <person name="Trail F."/>
            <person name="van der Does H.C."/>
            <person name="Voll L.M."/>
            <person name="Will I."/>
            <person name="Young S."/>
            <person name="Zeng Q."/>
            <person name="Zhang J."/>
            <person name="Zhou S."/>
            <person name="Dickman M.B."/>
            <person name="Schulze-Lefert P."/>
            <person name="Ver Loren van Themaat E."/>
            <person name="Ma L.-J."/>
            <person name="Vaillancourt L.J."/>
        </authorList>
    </citation>
    <scope>NUCLEOTIDE SEQUENCE [LARGE SCALE GENOMIC DNA]</scope>
    <source>
        <strain evidence="5">M1.001 / M2 / FGSC 10212</strain>
    </source>
</reference>
<dbReference type="STRING" id="645133.E3QUJ1"/>
<dbReference type="RefSeq" id="XP_008098549.1">
    <property type="nucleotide sequence ID" value="XM_008100358.1"/>
</dbReference>
<evidence type="ECO:0000313" key="5">
    <source>
        <dbReference type="Proteomes" id="UP000008782"/>
    </source>
</evidence>
<feature type="compositionally biased region" description="Basic and acidic residues" evidence="2">
    <location>
        <begin position="18"/>
        <end position="29"/>
    </location>
</feature>
<evidence type="ECO:0008006" key="6">
    <source>
        <dbReference type="Google" id="ProtNLM"/>
    </source>
</evidence>
<dbReference type="EMBL" id="GG697381">
    <property type="protein sequence ID" value="EFQ34529.1"/>
    <property type="molecule type" value="Genomic_DNA"/>
</dbReference>
<keyword evidence="1" id="KW-0175">Coiled coil</keyword>
<keyword evidence="3" id="KW-0812">Transmembrane</keyword>
<keyword evidence="3" id="KW-0472">Membrane</keyword>
<dbReference type="eggNOG" id="ENOG502RIZT">
    <property type="taxonomic scope" value="Eukaryota"/>
</dbReference>
<accession>E3QUJ1</accession>
<feature type="transmembrane region" description="Helical" evidence="3">
    <location>
        <begin position="366"/>
        <end position="386"/>
    </location>
</feature>
<feature type="region of interest" description="Disordered" evidence="2">
    <location>
        <begin position="1"/>
        <end position="31"/>
    </location>
</feature>
<sequence>MIGNAGAEVSGLAPPSVDLDRPEPPEKVPRPRHVHLSARHRYDGAFSWPPRFFDDHQGGFSRSWENSPYIDLLSYARELEGNDISIFLRTEENWAPDQQRVDSVLDITREATIQNLLDRDERAQKEKIALLIDGNASGPGPHLRDFLGGLTAQALYDELSKKRYSEDGDDSVVDTDRRLIYVANLDAWGIMALVGTSPESLFRVLGDFVLNYTCANPSIGVSFSIRRHENFIRRVRTPTLDQVPPIPKQRKILEEFDELENGLRYFKEVLDELAQVLQENVRSGELFMKTDVLYFRNYDEPSDDASICFPYLAQIRKTFTNLEQLRQRLGDMQQKCKEMVEEVASVRKMHRQQLNILTPVHYSPTVLAWITILTFPLIITAALFSCDDIFIFKRSWKSFLLVWLVITVIVLAIAAIRVWLFQSQKTPDNEIEGSCNPLNALDSQEKTAADQITQEVPRCATLFTGVIGVFQKRGVGKAVAENPRIRDQIIALETCGSR</sequence>
<organism evidence="5">
    <name type="scientific">Colletotrichum graminicola (strain M1.001 / M2 / FGSC 10212)</name>
    <name type="common">Maize anthracnose fungus</name>
    <name type="synonym">Glomerella graminicola</name>
    <dbReference type="NCBI Taxonomy" id="645133"/>
    <lineage>
        <taxon>Eukaryota</taxon>
        <taxon>Fungi</taxon>
        <taxon>Dikarya</taxon>
        <taxon>Ascomycota</taxon>
        <taxon>Pezizomycotina</taxon>
        <taxon>Sordariomycetes</taxon>
        <taxon>Hypocreomycetidae</taxon>
        <taxon>Glomerellales</taxon>
        <taxon>Glomerellaceae</taxon>
        <taxon>Colletotrichum</taxon>
        <taxon>Colletotrichum graminicola species complex</taxon>
    </lineage>
</organism>
<evidence type="ECO:0000313" key="4">
    <source>
        <dbReference type="EMBL" id="EFQ34529.1"/>
    </source>
</evidence>